<evidence type="ECO:0000259" key="2">
    <source>
        <dbReference type="PROSITE" id="PS50118"/>
    </source>
</evidence>
<keyword evidence="1" id="KW-0238">DNA-binding</keyword>
<organism evidence="3 5">
    <name type="scientific">Rhizophagus clarus</name>
    <dbReference type="NCBI Taxonomy" id="94130"/>
    <lineage>
        <taxon>Eukaryota</taxon>
        <taxon>Fungi</taxon>
        <taxon>Fungi incertae sedis</taxon>
        <taxon>Mucoromycota</taxon>
        <taxon>Glomeromycotina</taxon>
        <taxon>Glomeromycetes</taxon>
        <taxon>Glomerales</taxon>
        <taxon>Glomeraceae</taxon>
        <taxon>Rhizophagus</taxon>
    </lineage>
</organism>
<name>A0A2Z6R3L7_9GLOM</name>
<proteinExistence type="predicted"/>
<protein>
    <recommendedName>
        <fullName evidence="2">HMG box domain-containing protein</fullName>
    </recommendedName>
</protein>
<dbReference type="Pfam" id="PF00505">
    <property type="entry name" value="HMG_box"/>
    <property type="match status" value="1"/>
</dbReference>
<dbReference type="InterPro" id="IPR009071">
    <property type="entry name" value="HMG_box_dom"/>
</dbReference>
<sequence>MPKINQSQVPDMSEFRLIFPPTITPHEIISDKKKKGKKPKKPPNAFIIYRKVYSGELAKNNYRLKQKEISSLCSKSWRNEPEYVKKHYRRLAHDTDKIFLQDSQNDTQLPQPFPPQHEFQSSELLQSEMNKYLSRFDDIERLQETQNHNCEDIQIQQVVPITYDVTNANQQLYYPYYPHYPFYEPTDLTFFEENY</sequence>
<gene>
    <name evidence="4" type="ORF">RCL2_002459500</name>
    <name evidence="3" type="ORF">RclHR1_02890014</name>
</gene>
<keyword evidence="1" id="KW-0539">Nucleus</keyword>
<reference evidence="3 5" key="1">
    <citation type="submission" date="2017-11" db="EMBL/GenBank/DDBJ databases">
        <title>The genome of Rhizophagus clarus HR1 reveals common genetic basis of auxotrophy among arbuscular mycorrhizal fungi.</title>
        <authorList>
            <person name="Kobayashi Y."/>
        </authorList>
    </citation>
    <scope>NUCLEOTIDE SEQUENCE [LARGE SCALE GENOMIC DNA]</scope>
    <source>
        <strain evidence="3 5">HR1</strain>
    </source>
</reference>
<dbReference type="GO" id="GO:0005634">
    <property type="term" value="C:nucleus"/>
    <property type="evidence" value="ECO:0007669"/>
    <property type="project" value="UniProtKB-UniRule"/>
</dbReference>
<feature type="DNA-binding region" description="HMG box" evidence="1">
    <location>
        <begin position="39"/>
        <end position="107"/>
    </location>
</feature>
<dbReference type="SMART" id="SM00398">
    <property type="entry name" value="HMG"/>
    <property type="match status" value="1"/>
</dbReference>
<dbReference type="EMBL" id="BEXD01002101">
    <property type="protein sequence ID" value="GBB96987.1"/>
    <property type="molecule type" value="Genomic_DNA"/>
</dbReference>
<dbReference type="PROSITE" id="PS50118">
    <property type="entry name" value="HMG_BOX_2"/>
    <property type="match status" value="1"/>
</dbReference>
<dbReference type="Gene3D" id="1.10.30.10">
    <property type="entry name" value="High mobility group box domain"/>
    <property type="match status" value="1"/>
</dbReference>
<dbReference type="Proteomes" id="UP000615446">
    <property type="component" value="Unassembled WGS sequence"/>
</dbReference>
<accession>A0A2Z6R3L7</accession>
<dbReference type="Proteomes" id="UP000247702">
    <property type="component" value="Unassembled WGS sequence"/>
</dbReference>
<dbReference type="InterPro" id="IPR036910">
    <property type="entry name" value="HMG_box_dom_sf"/>
</dbReference>
<dbReference type="AlphaFoldDB" id="A0A2Z6R3L7"/>
<comment type="caution">
    <text evidence="3">The sequence shown here is derived from an EMBL/GenBank/DDBJ whole genome shotgun (WGS) entry which is preliminary data.</text>
</comment>
<keyword evidence="5" id="KW-1185">Reference proteome</keyword>
<evidence type="ECO:0000313" key="3">
    <source>
        <dbReference type="EMBL" id="GBB96987.1"/>
    </source>
</evidence>
<feature type="domain" description="HMG box" evidence="2">
    <location>
        <begin position="39"/>
        <end position="107"/>
    </location>
</feature>
<evidence type="ECO:0000313" key="5">
    <source>
        <dbReference type="Proteomes" id="UP000247702"/>
    </source>
</evidence>
<dbReference type="OrthoDB" id="2372466at2759"/>
<dbReference type="EMBL" id="BLAL01000262">
    <property type="protein sequence ID" value="GES98035.1"/>
    <property type="molecule type" value="Genomic_DNA"/>
</dbReference>
<dbReference type="SUPFAM" id="SSF47095">
    <property type="entry name" value="HMG-box"/>
    <property type="match status" value="1"/>
</dbReference>
<evidence type="ECO:0000313" key="4">
    <source>
        <dbReference type="EMBL" id="GES98035.1"/>
    </source>
</evidence>
<dbReference type="GO" id="GO:0003677">
    <property type="term" value="F:DNA binding"/>
    <property type="evidence" value="ECO:0007669"/>
    <property type="project" value="UniProtKB-UniRule"/>
</dbReference>
<reference evidence="4" key="2">
    <citation type="submission" date="2019-10" db="EMBL/GenBank/DDBJ databases">
        <title>Conservation and host-specific expression of non-tandemly repeated heterogenous ribosome RNA gene in arbuscular mycorrhizal fungi.</title>
        <authorList>
            <person name="Maeda T."/>
            <person name="Kobayashi Y."/>
            <person name="Nakagawa T."/>
            <person name="Ezawa T."/>
            <person name="Yamaguchi K."/>
            <person name="Bino T."/>
            <person name="Nishimoto Y."/>
            <person name="Shigenobu S."/>
            <person name="Kawaguchi M."/>
        </authorList>
    </citation>
    <scope>NUCLEOTIDE SEQUENCE</scope>
    <source>
        <strain evidence="4">HR1</strain>
    </source>
</reference>
<evidence type="ECO:0000256" key="1">
    <source>
        <dbReference type="PROSITE-ProRule" id="PRU00267"/>
    </source>
</evidence>